<dbReference type="AlphaFoldDB" id="B2J9C7"/>
<organism evidence="1 2">
    <name type="scientific">Nostoc punctiforme (strain ATCC 29133 / PCC 73102)</name>
    <dbReference type="NCBI Taxonomy" id="63737"/>
    <lineage>
        <taxon>Bacteria</taxon>
        <taxon>Bacillati</taxon>
        <taxon>Cyanobacteriota</taxon>
        <taxon>Cyanophyceae</taxon>
        <taxon>Nostocales</taxon>
        <taxon>Nostocaceae</taxon>
        <taxon>Nostoc</taxon>
    </lineage>
</organism>
<dbReference type="EMBL" id="CP001037">
    <property type="protein sequence ID" value="ACC79426.1"/>
    <property type="molecule type" value="Genomic_DNA"/>
</dbReference>
<evidence type="ECO:0000313" key="2">
    <source>
        <dbReference type="Proteomes" id="UP000001191"/>
    </source>
</evidence>
<reference evidence="2" key="1">
    <citation type="submission" date="2008-04" db="EMBL/GenBank/DDBJ databases">
        <title>Complete sequence of chromosome of Nostoc punctiforme ATCC 29133.</title>
        <authorList>
            <consortium name="US DOE Joint Genome Institute"/>
            <person name="Copeland A."/>
            <person name="Lucas S."/>
            <person name="Lapidus A."/>
            <person name="Glavina del Rio T."/>
            <person name="Dalin E."/>
            <person name="Tice H."/>
            <person name="Pitluck S."/>
            <person name="Chain P."/>
            <person name="Malfatti S."/>
            <person name="Shin M."/>
            <person name="Vergez L."/>
            <person name="Schmutz J."/>
            <person name="Larimer F."/>
            <person name="Land M."/>
            <person name="Hauser L."/>
            <person name="Kyrpides N."/>
            <person name="Kim E."/>
            <person name="Meeks J.C."/>
            <person name="Elhai J."/>
            <person name="Campbell E.L."/>
            <person name="Thiel T."/>
            <person name="Longmire J."/>
            <person name="Potts M."/>
            <person name="Atlas R."/>
        </authorList>
    </citation>
    <scope>NUCLEOTIDE SEQUENCE [LARGE SCALE GENOMIC DNA]</scope>
    <source>
        <strain evidence="2">ATCC 29133 / PCC 73102</strain>
    </source>
</reference>
<dbReference type="KEGG" id="npu:Npun_R0674"/>
<proteinExistence type="predicted"/>
<dbReference type="HOGENOM" id="CLU_2753876_0_0_3"/>
<evidence type="ECO:0000313" key="1">
    <source>
        <dbReference type="EMBL" id="ACC79426.1"/>
    </source>
</evidence>
<dbReference type="Proteomes" id="UP000001191">
    <property type="component" value="Chromosome"/>
</dbReference>
<sequence>MSRAKTYHQTFAMLSKLASSTLNLEYSQILAISITIFKSQLEILSETVTSPSGGQNPSTRQDYIEVKVAG</sequence>
<protein>
    <submittedName>
        <fullName evidence="1">Uncharacterized protein</fullName>
    </submittedName>
</protein>
<accession>B2J9C7</accession>
<dbReference type="EnsemblBacteria" id="ACC79426">
    <property type="protein sequence ID" value="ACC79426"/>
    <property type="gene ID" value="Npun_R0674"/>
</dbReference>
<reference evidence="1 2" key="2">
    <citation type="journal article" date="2013" name="Plant Physiol.">
        <title>A Nostoc punctiforme Sugar Transporter Necessary to Establish a Cyanobacterium-Plant Symbiosis.</title>
        <authorList>
            <person name="Ekman M."/>
            <person name="Picossi S."/>
            <person name="Campbell E.L."/>
            <person name="Meeks J.C."/>
            <person name="Flores E."/>
        </authorList>
    </citation>
    <scope>NUCLEOTIDE SEQUENCE [LARGE SCALE GENOMIC DNA]</scope>
    <source>
        <strain evidence="2">ATCC 29133 / PCC 73102</strain>
    </source>
</reference>
<name>B2J9C7_NOSP7</name>
<gene>
    <name evidence="1" type="ordered locus">Npun_R0674</name>
</gene>
<keyword evidence="2" id="KW-1185">Reference proteome</keyword>